<dbReference type="InParanoid" id="A0D9M4"/>
<dbReference type="Proteomes" id="UP000000600">
    <property type="component" value="Unassembled WGS sequence"/>
</dbReference>
<dbReference type="KEGG" id="ptm:GSPATT00014671001"/>
<dbReference type="GeneID" id="5032923"/>
<dbReference type="HOGENOM" id="CLU_1869113_0_0_1"/>
<keyword evidence="2" id="KW-1185">Reference proteome</keyword>
<sequence>MKKYFKIASFAIIAAIRVKKSLFYSLWRKYQMQLKNIIFFPQIRVGIVLKICRIQFILAQCEVRQLIYLLIQKERINAWCQAVCAKSLTHFSKQQLHNIIDFPKDKEKGRLLHDENNQFAIVYIRKLGLLLIIKILL</sequence>
<evidence type="ECO:0000313" key="2">
    <source>
        <dbReference type="Proteomes" id="UP000000600"/>
    </source>
</evidence>
<organism evidence="1 2">
    <name type="scientific">Paramecium tetraurelia</name>
    <dbReference type="NCBI Taxonomy" id="5888"/>
    <lineage>
        <taxon>Eukaryota</taxon>
        <taxon>Sar</taxon>
        <taxon>Alveolata</taxon>
        <taxon>Ciliophora</taxon>
        <taxon>Intramacronucleata</taxon>
        <taxon>Oligohymenophorea</taxon>
        <taxon>Peniculida</taxon>
        <taxon>Parameciidae</taxon>
        <taxon>Paramecium</taxon>
    </lineage>
</organism>
<dbReference type="AlphaFoldDB" id="A0D9M4"/>
<gene>
    <name evidence="1" type="ORF">GSPATT00014671001</name>
</gene>
<dbReference type="EMBL" id="CT868341">
    <property type="protein sequence ID" value="CAK79741.1"/>
    <property type="molecule type" value="Genomic_DNA"/>
</dbReference>
<evidence type="ECO:0000313" key="1">
    <source>
        <dbReference type="EMBL" id="CAK79741.1"/>
    </source>
</evidence>
<proteinExistence type="predicted"/>
<dbReference type="RefSeq" id="XP_001447138.1">
    <property type="nucleotide sequence ID" value="XM_001447101.1"/>
</dbReference>
<reference evidence="1 2" key="1">
    <citation type="journal article" date="2006" name="Nature">
        <title>Global trends of whole-genome duplications revealed by the ciliate Paramecium tetraurelia.</title>
        <authorList>
            <consortium name="Genoscope"/>
            <person name="Aury J.-M."/>
            <person name="Jaillon O."/>
            <person name="Duret L."/>
            <person name="Noel B."/>
            <person name="Jubin C."/>
            <person name="Porcel B.M."/>
            <person name="Segurens B."/>
            <person name="Daubin V."/>
            <person name="Anthouard V."/>
            <person name="Aiach N."/>
            <person name="Arnaiz O."/>
            <person name="Billaut A."/>
            <person name="Beisson J."/>
            <person name="Blanc I."/>
            <person name="Bouhouche K."/>
            <person name="Camara F."/>
            <person name="Duharcourt S."/>
            <person name="Guigo R."/>
            <person name="Gogendeau D."/>
            <person name="Katinka M."/>
            <person name="Keller A.-M."/>
            <person name="Kissmehl R."/>
            <person name="Klotz C."/>
            <person name="Koll F."/>
            <person name="Le Moue A."/>
            <person name="Lepere C."/>
            <person name="Malinsky S."/>
            <person name="Nowacki M."/>
            <person name="Nowak J.K."/>
            <person name="Plattner H."/>
            <person name="Poulain J."/>
            <person name="Ruiz F."/>
            <person name="Serrano V."/>
            <person name="Zagulski M."/>
            <person name="Dessen P."/>
            <person name="Betermier M."/>
            <person name="Weissenbach J."/>
            <person name="Scarpelli C."/>
            <person name="Schachter V."/>
            <person name="Sperling L."/>
            <person name="Meyer E."/>
            <person name="Cohen J."/>
            <person name="Wincker P."/>
        </authorList>
    </citation>
    <scope>NUCLEOTIDE SEQUENCE [LARGE SCALE GENOMIC DNA]</scope>
    <source>
        <strain evidence="1 2">Stock d4-2</strain>
    </source>
</reference>
<accession>A0D9M4</accession>
<name>A0D9M4_PARTE</name>
<protein>
    <submittedName>
        <fullName evidence="1">Uncharacterized protein</fullName>
    </submittedName>
</protein>